<evidence type="ECO:0008006" key="3">
    <source>
        <dbReference type="Google" id="ProtNLM"/>
    </source>
</evidence>
<keyword evidence="2" id="KW-1185">Reference proteome</keyword>
<gene>
    <name evidence="1" type="ORF">HR45_08270</name>
</gene>
<sequence>MAVGAKGFIRLSWISFSLLAAQVGFSAHAVSLSIPPLMTAPEMLVQLNQQLILTKNAPATLNYWCKGILADEHGVEVSKSDDAHPAASDEIRKLLGVDAATPVQYLKLNYQCHHKVIAVFEHWYLPQLLPAKVKQLLLQDSVSLGRELRRAGFYRQSISNKPMWPDSGALPTFVLQHQALWYRSDKTPFSLVNEHYTRQLLPLAQQGQVSPY</sequence>
<protein>
    <recommendedName>
        <fullName evidence="3">Chorismate lyase</fullName>
    </recommendedName>
</protein>
<dbReference type="AlphaFoldDB" id="A0A094JD94"/>
<organism evidence="1 2">
    <name type="scientific">Shewanella mangrovi</name>
    <dbReference type="NCBI Taxonomy" id="1515746"/>
    <lineage>
        <taxon>Bacteria</taxon>
        <taxon>Pseudomonadati</taxon>
        <taxon>Pseudomonadota</taxon>
        <taxon>Gammaproteobacteria</taxon>
        <taxon>Alteromonadales</taxon>
        <taxon>Shewanellaceae</taxon>
        <taxon>Shewanella</taxon>
    </lineage>
</organism>
<name>A0A094JD94_9GAMM</name>
<evidence type="ECO:0000313" key="2">
    <source>
        <dbReference type="Proteomes" id="UP000029264"/>
    </source>
</evidence>
<dbReference type="SUPFAM" id="SSF64288">
    <property type="entry name" value="Chorismate lyase-like"/>
    <property type="match status" value="1"/>
</dbReference>
<dbReference type="STRING" id="1515746.HR45_08270"/>
<evidence type="ECO:0000313" key="1">
    <source>
        <dbReference type="EMBL" id="KFZ37840.1"/>
    </source>
</evidence>
<dbReference type="RefSeq" id="WP_037441731.1">
    <property type="nucleotide sequence ID" value="NZ_JPEO01000004.1"/>
</dbReference>
<dbReference type="eggNOG" id="COG3161">
    <property type="taxonomic scope" value="Bacteria"/>
</dbReference>
<accession>A0A094JD94</accession>
<dbReference type="OrthoDB" id="7862147at2"/>
<dbReference type="EMBL" id="JPEO01000004">
    <property type="protein sequence ID" value="KFZ37840.1"/>
    <property type="molecule type" value="Genomic_DNA"/>
</dbReference>
<reference evidence="1 2" key="1">
    <citation type="submission" date="2014-06" db="EMBL/GenBank/DDBJ databases">
        <title>Shewanella sp. YQH10.</title>
        <authorList>
            <person name="Liu Y."/>
            <person name="Zeng R."/>
        </authorList>
    </citation>
    <scope>NUCLEOTIDE SEQUENCE [LARGE SCALE GENOMIC DNA]</scope>
    <source>
        <strain evidence="1 2">YQH10</strain>
    </source>
</reference>
<dbReference type="InterPro" id="IPR028978">
    <property type="entry name" value="Chorismate_lyase_/UTRA_dom_sf"/>
</dbReference>
<dbReference type="Proteomes" id="UP000029264">
    <property type="component" value="Unassembled WGS sequence"/>
</dbReference>
<comment type="caution">
    <text evidence="1">The sequence shown here is derived from an EMBL/GenBank/DDBJ whole genome shotgun (WGS) entry which is preliminary data.</text>
</comment>
<proteinExistence type="predicted"/>